<dbReference type="InterPro" id="IPR001119">
    <property type="entry name" value="SLH_dom"/>
</dbReference>
<dbReference type="PANTHER" id="PTHR43308">
    <property type="entry name" value="OUTER MEMBRANE PROTEIN ALPHA-RELATED"/>
    <property type="match status" value="1"/>
</dbReference>
<gene>
    <name evidence="4" type="ORF">F4V43_18330</name>
</gene>
<name>A0A5J5FV28_9BACL</name>
<dbReference type="OrthoDB" id="1829213at2"/>
<feature type="compositionally biased region" description="Low complexity" evidence="1">
    <location>
        <begin position="2169"/>
        <end position="2181"/>
    </location>
</feature>
<feature type="region of interest" description="Disordered" evidence="1">
    <location>
        <begin position="867"/>
        <end position="888"/>
    </location>
</feature>
<reference evidence="4 5" key="1">
    <citation type="submission" date="2019-09" db="EMBL/GenBank/DDBJ databases">
        <title>Bacillus ochoae sp. nov., Paenibacillus whitsoniae sp. nov., Paenibacillus spiritus sp. nov. Isolated from the Mars Exploration Rover during spacecraft assembly.</title>
        <authorList>
            <person name="Seuylemezian A."/>
            <person name="Vaishampayan P."/>
        </authorList>
    </citation>
    <scope>NUCLEOTIDE SEQUENCE [LARGE SCALE GENOMIC DNA]</scope>
    <source>
        <strain evidence="4 5">MER_111</strain>
    </source>
</reference>
<dbReference type="RefSeq" id="WP_150459712.1">
    <property type="nucleotide sequence ID" value="NZ_VYKK01000030.1"/>
</dbReference>
<dbReference type="Proteomes" id="UP000367750">
    <property type="component" value="Unassembled WGS sequence"/>
</dbReference>
<proteinExistence type="predicted"/>
<accession>A0A5J5FV28</accession>
<dbReference type="EMBL" id="VYKK01000030">
    <property type="protein sequence ID" value="KAA8997247.1"/>
    <property type="molecule type" value="Genomic_DNA"/>
</dbReference>
<evidence type="ECO:0000259" key="3">
    <source>
        <dbReference type="PROSITE" id="PS51272"/>
    </source>
</evidence>
<dbReference type="PANTHER" id="PTHR43308:SF5">
    <property type="entry name" value="S-LAYER PROTEIN _ PEPTIDOGLYCAN ENDO-BETA-N-ACETYLGLUCOSAMINIDASE"/>
    <property type="match status" value="1"/>
</dbReference>
<organism evidence="4 5">
    <name type="scientific">Paenibacillus spiritus</name>
    <dbReference type="NCBI Taxonomy" id="2496557"/>
    <lineage>
        <taxon>Bacteria</taxon>
        <taxon>Bacillati</taxon>
        <taxon>Bacillota</taxon>
        <taxon>Bacilli</taxon>
        <taxon>Bacillales</taxon>
        <taxon>Paenibacillaceae</taxon>
        <taxon>Paenibacillus</taxon>
    </lineage>
</organism>
<evidence type="ECO:0000313" key="4">
    <source>
        <dbReference type="EMBL" id="KAA8997247.1"/>
    </source>
</evidence>
<feature type="domain" description="SLH" evidence="3">
    <location>
        <begin position="2373"/>
        <end position="2432"/>
    </location>
</feature>
<comment type="caution">
    <text evidence="4">The sequence shown here is derived from an EMBL/GenBank/DDBJ whole genome shotgun (WGS) entry which is preliminary data.</text>
</comment>
<dbReference type="Pfam" id="PF00395">
    <property type="entry name" value="SLH"/>
    <property type="match status" value="3"/>
</dbReference>
<feature type="chain" id="PRO_5038416309" evidence="2">
    <location>
        <begin position="32"/>
        <end position="2562"/>
    </location>
</feature>
<evidence type="ECO:0000256" key="1">
    <source>
        <dbReference type="SAM" id="MobiDB-lite"/>
    </source>
</evidence>
<dbReference type="PROSITE" id="PS51272">
    <property type="entry name" value="SLH"/>
    <property type="match status" value="3"/>
</dbReference>
<evidence type="ECO:0000256" key="2">
    <source>
        <dbReference type="SAM" id="SignalP"/>
    </source>
</evidence>
<feature type="compositionally biased region" description="Gly residues" evidence="1">
    <location>
        <begin position="2150"/>
        <end position="2168"/>
    </location>
</feature>
<keyword evidence="5" id="KW-1185">Reference proteome</keyword>
<sequence>MSVKLFNKALSVLLSFILVFLASSESLQAIAEAAASKSTTVIQNDFIKVTVDNASGRYGIRTVEGQPIRKKDQNVNLNFGGDDPETSFTTFKIDGTDYIFGNRYKLSDGTQSSTTAPKVVNNPNGTQQIETVWSMKGVEIKQILMLYTDTADKVNSGNVNIRYEVKNNGSAAVAVGSRILLDTMVGGNDGPQFQVGTSYKAPLSVERKLVHDPESIGIPKENSALYKLPAYWVMRDKLDLENPLATNVAAYGFNNYAEQNINIVDEMIVGHWAGMANTKWNYTPNPNLDFTTDTNDYGSADSAVAFYWNPDPIAPKGFQSFETVYGLGELTQPDKVFSIRYMDPIQTMAVKPDGSGYENEGIFDITAEVENLAQYNMEHSRINLEMTLQSGLNFVKLDDQGDIVRDAQGRAVTESSRSKLIEYRKQATPAEAEQGIQPKYKPGDTVTVTFKVQAKGKAWPTTREYMLTVKSPETQAKLEGVSDEGIKAQYESNKSNFILLPAVGEATPTYVYGVSPKELYSTDTKYVTVNLSNIEAYNTGDAKNAPNFDLYFRNKATGDRYKVPVLSSVLLQPTDDGSSGDMRITYNGGDKVAPDGSVLQSGLGPELPLGEYQVQIDYKGDAGGDEEAASLYDITAPQAIMVTNNDENRVREAHILAVYKETFDLKGASIGQTLEEMDELNGMFASAPFANRSDLKNALDNFKAAKMKIAEISKTLDPSFKTAEFLDDESLENVPFYSYKTFGSEKELQAFEKENKEREVLAVVRGMVKTVGKGKDAQVIVETQTEPAVINESVAYRGKDLVIVRGQLDIMGIQSMIPGFANNPLFASTFVKGDGTLSVAGSGFVFHSGEWTLDFFNGFSKRLGSGPLSPAEKADNDDNPEDTSINGSLKWASGPIGDRINPLRQLMVSNVYFNRQSLFAVPTFNISGFDLSFNDFILREGGISFGGMISMKVVDAEVNNVIFNNKGFVGIDAALKFGLNKNLGLFGPMDDEKKGEGTSGEIFISHYVQQVEGAYKPSKYGMRFQADLKGMLGVQMELAFKKVQDGRILPDVIAFGAELPQPGILITGGTFLTDIRGAVRELADTIAGGTSADPFPLTVQAGVGVRFGIAPAYFFGQTDLTVKRTGLKIEGKMDYAMSPTADDDERLPMLTKALLEAQWVTPWFVRVQAEVDIGGWDVIVGKAGIFVGQNLEKNRIDFEGYVGSRIQIPSKVPVVGGKPLSSVFLGVNNDKVWGSFSLLLITLGVTYYWGGGVEFGTSSEQMPDGLVHMVINDPEQGPRLMVIGQGIETVATSWVDTEEASQEIVYRDVAKGVQVLESDAMNLGVGGITAKNNGREHSIPMSGVNGNAILEVDYDTKTMPKLLLKDASKKEYSLVFDNTNSNPKANAFTQIIPAAENTEDHVDIRRAYILIPDAEVKKGGTWTLTADAPVDTKLMSVPVLPQLNEVNLAKSSDPNKFTATWNVSNAKAGDTVNLYLTQDAVSSQTTKLASGDSVLEAGDPGMLIAKDLPADSGSAVIDVTRVAMLGGTEDIRGLLRQGNYYLRAELKSSATFGTMTSPQRFEIVDPLAPSNVSGVTIEPAGNGFFSLSFKPGAVKTGQQNIERSYIIEALRQQNGGLESYDNYGEVLMTEEELKPYWNASSGRYEGIPVGGWSATTTTDAVNQDSTSGMTVVDLKDVKYTGLEVGHSYVIGVSAANKPGAALDKNENYHYADRVDSTNELLPVPVKPKLSVATDAGTVGVSAETGTAPNLMTNRTAQTLKLTSNQANIQVEARYAGQSVGKTTLAASGSGSAGTLALDDFKTDGRYAIELVATNTKTKDISVTMLYLTVDTIAPMLYIDEPTTGERTEAAVVDGRTVNRIRVAGTTSVGTKLVANGNTPIPVAEDGTFAGDVVINSDEPTADLQLVAKDEAGNANSATVSVTNDGFAVPAALVLKPLPALAPGESGRIEAYLKVEDGRDAQGKPKYKEVAISEADAKERLSYTLTMGDAVDLTVGDAVGTGAPAKGTVTGLAEGASLIEAEYRISDDVKLTAMVAAEVAVPAPTVLGMLEASAKQADNKGTSALVTVANTGEMTGRQLAYKVFPAGAGAAKPALNQDISDWSLLPADGNIKARPYDLIVVAARTSLDKKAVASSELFNYDLTGSSDSSGQPGGGSGGFGGGGGGGGAAAGAPEPSAAPAKAPAVTLNGAPVNTVLTGSTAVSTVGKADFAANSGDLVLTAKDADVADYEFRIDREVAGQLAASGKRLVIELASGQLILTGQQLTGASGEELIIRTGANSAADAAAMQSVAASQKATLLAAGQGIALQANLAEAAWNSPVTAELAVPAGLKADQVTAIVLMDEKGSWTTVPWSRTDAGFRIKLTGEGHVFLLGNSKSFSDVKNGYWGREAIQEAAAKMFVQGKSGSLFDPESRITRAEYPTLLLRVGGLMNREAAASFRDVPSGSWFSRSVAIASKLGLATGFQGGSFKPQETLSRVEAMTMAGRLLEMTGSAEKLSAGEVDKLLGGFADKGSIPAWAKEQVALSIKYGIIEGENQYIRPQNALTRAQAAAIAMRLDRLIAGE</sequence>
<dbReference type="InterPro" id="IPR051465">
    <property type="entry name" value="Cell_Envelope_Struct_Comp"/>
</dbReference>
<feature type="domain" description="SLH" evidence="3">
    <location>
        <begin position="2433"/>
        <end position="2496"/>
    </location>
</feature>
<evidence type="ECO:0000313" key="5">
    <source>
        <dbReference type="Proteomes" id="UP000367750"/>
    </source>
</evidence>
<feature type="region of interest" description="Disordered" evidence="1">
    <location>
        <begin position="2142"/>
        <end position="2181"/>
    </location>
</feature>
<keyword evidence="2" id="KW-0732">Signal</keyword>
<protein>
    <submittedName>
        <fullName evidence="4">S-layer homology domain-containing protein</fullName>
    </submittedName>
</protein>
<feature type="domain" description="SLH" evidence="3">
    <location>
        <begin position="2504"/>
        <end position="2562"/>
    </location>
</feature>
<feature type="signal peptide" evidence="2">
    <location>
        <begin position="1"/>
        <end position="31"/>
    </location>
</feature>